<dbReference type="AlphaFoldDB" id="A0A1X6Z532"/>
<feature type="compositionally biased region" description="Basic and acidic residues" evidence="1">
    <location>
        <begin position="216"/>
        <end position="239"/>
    </location>
</feature>
<sequence length="438" mass="48771">MVSSSKILTVSYGTFSCTLEGFDDSFETMKAIAEYFRDLAAEDRHFGAEPAIPDTEVLAQIAERKITQRVEAHTRDGDLVLRATDHTDEKNEAEDTSEDTDSSSEADVEEEGTKLNRLRSAVSLADTALDDEYNEDQHVDIAEETDLNSRFDIEQTGDDSLEQKHDTLSQLMQDAEPDIQEFEIQPEETELTELEVPQTTPAEPPAEPETAPTSKEASDDVSRIFERAEDQREAPESSIRRNAIQHLRAAVAAARAEKSAGSELSPDVDEKPYRSDIESVMRPRRPRILGSHAPEQPATDQSATPLKLVAEQRIDTDSDPVLPRRISSEMAAATTHASPVSGEHSSFMEFVQEMGADDLAELLEAAAAYMSDVEGMPQFSRPMLMGKLKELKRTNYTREDTLRSFGQLLRRGKIKKLKGGRFAVTEETDYRAEDRDVG</sequence>
<dbReference type="Proteomes" id="UP000193061">
    <property type="component" value="Unassembled WGS sequence"/>
</dbReference>
<feature type="compositionally biased region" description="Basic and acidic residues" evidence="1">
    <location>
        <begin position="77"/>
        <end position="90"/>
    </location>
</feature>
<feature type="compositionally biased region" description="Acidic residues" evidence="1">
    <location>
        <begin position="91"/>
        <end position="110"/>
    </location>
</feature>
<feature type="region of interest" description="Disordered" evidence="1">
    <location>
        <begin position="77"/>
        <end position="114"/>
    </location>
</feature>
<feature type="compositionally biased region" description="Basic and acidic residues" evidence="1">
    <location>
        <begin position="268"/>
        <end position="281"/>
    </location>
</feature>
<dbReference type="RefSeq" id="WP_234999481.1">
    <property type="nucleotide sequence ID" value="NZ_FWFX01000005.1"/>
</dbReference>
<dbReference type="EMBL" id="FWFX01000005">
    <property type="protein sequence ID" value="SLN40247.1"/>
    <property type="molecule type" value="Genomic_DNA"/>
</dbReference>
<name>A0A1X6Z532_9RHOB</name>
<evidence type="ECO:0008006" key="4">
    <source>
        <dbReference type="Google" id="ProtNLM"/>
    </source>
</evidence>
<protein>
    <recommendedName>
        <fullName evidence="4">Lipoprotein</fullName>
    </recommendedName>
</protein>
<feature type="compositionally biased region" description="Acidic residues" evidence="1">
    <location>
        <begin position="184"/>
        <end position="193"/>
    </location>
</feature>
<accession>A0A1X6Z532</accession>
<evidence type="ECO:0000313" key="2">
    <source>
        <dbReference type="EMBL" id="SLN40247.1"/>
    </source>
</evidence>
<reference evidence="2 3" key="1">
    <citation type="submission" date="2017-03" db="EMBL/GenBank/DDBJ databases">
        <authorList>
            <person name="Afonso C.L."/>
            <person name="Miller P.J."/>
            <person name="Scott M.A."/>
            <person name="Spackman E."/>
            <person name="Goraichik I."/>
            <person name="Dimitrov K.M."/>
            <person name="Suarez D.L."/>
            <person name="Swayne D.E."/>
        </authorList>
    </citation>
    <scope>NUCLEOTIDE SEQUENCE [LARGE SCALE GENOMIC DNA]</scope>
    <source>
        <strain evidence="2 3">CECT 7450</strain>
    </source>
</reference>
<feature type="compositionally biased region" description="Basic and acidic residues" evidence="1">
    <location>
        <begin position="135"/>
        <end position="150"/>
    </location>
</feature>
<feature type="region of interest" description="Disordered" evidence="1">
    <location>
        <begin position="129"/>
        <end position="150"/>
    </location>
</feature>
<evidence type="ECO:0000256" key="1">
    <source>
        <dbReference type="SAM" id="MobiDB-lite"/>
    </source>
</evidence>
<gene>
    <name evidence="2" type="ORF">ROA7450_01926</name>
</gene>
<feature type="region of interest" description="Disordered" evidence="1">
    <location>
        <begin position="184"/>
        <end position="323"/>
    </location>
</feature>
<proteinExistence type="predicted"/>
<evidence type="ECO:0000313" key="3">
    <source>
        <dbReference type="Proteomes" id="UP000193061"/>
    </source>
</evidence>
<organism evidence="2 3">
    <name type="scientific">Roseovarius albus</name>
    <dbReference type="NCBI Taxonomy" id="1247867"/>
    <lineage>
        <taxon>Bacteria</taxon>
        <taxon>Pseudomonadati</taxon>
        <taxon>Pseudomonadota</taxon>
        <taxon>Alphaproteobacteria</taxon>
        <taxon>Rhodobacterales</taxon>
        <taxon>Roseobacteraceae</taxon>
        <taxon>Roseovarius</taxon>
    </lineage>
</organism>
<dbReference type="PROSITE" id="PS51257">
    <property type="entry name" value="PROKAR_LIPOPROTEIN"/>
    <property type="match status" value="1"/>
</dbReference>
<keyword evidence="3" id="KW-1185">Reference proteome</keyword>